<gene>
    <name evidence="3" type="ORF">NRB20_40800</name>
</gene>
<dbReference type="InterPro" id="IPR058333">
    <property type="entry name" value="DUF8020"/>
</dbReference>
<dbReference type="Proteomes" id="UP000438448">
    <property type="component" value="Unassembled WGS sequence"/>
</dbReference>
<comment type="caution">
    <text evidence="3">The sequence shown here is derived from an EMBL/GenBank/DDBJ whole genome shotgun (WGS) entry which is preliminary data.</text>
</comment>
<keyword evidence="4" id="KW-1185">Reference proteome</keyword>
<evidence type="ECO:0000256" key="1">
    <source>
        <dbReference type="SAM" id="SignalP"/>
    </source>
</evidence>
<evidence type="ECO:0000313" key="4">
    <source>
        <dbReference type="Proteomes" id="UP000438448"/>
    </source>
</evidence>
<dbReference type="EMBL" id="WEGK01000008">
    <property type="protein sequence ID" value="MQY20971.1"/>
    <property type="molecule type" value="Genomic_DNA"/>
</dbReference>
<proteinExistence type="predicted"/>
<feature type="domain" description="DUF8020" evidence="2">
    <location>
        <begin position="40"/>
        <end position="109"/>
    </location>
</feature>
<dbReference type="AlphaFoldDB" id="A0A7K0D5Y6"/>
<dbReference type="OrthoDB" id="4558821at2"/>
<name>A0A7K0D5Y6_9NOCA</name>
<protein>
    <recommendedName>
        <fullName evidence="2">DUF8020 domain-containing protein</fullName>
    </recommendedName>
</protein>
<organism evidence="3 4">
    <name type="scientific">Nocardia macrotermitis</name>
    <dbReference type="NCBI Taxonomy" id="2585198"/>
    <lineage>
        <taxon>Bacteria</taxon>
        <taxon>Bacillati</taxon>
        <taxon>Actinomycetota</taxon>
        <taxon>Actinomycetes</taxon>
        <taxon>Mycobacteriales</taxon>
        <taxon>Nocardiaceae</taxon>
        <taxon>Nocardia</taxon>
    </lineage>
</organism>
<accession>A0A7K0D5Y6</accession>
<feature type="chain" id="PRO_5029841498" description="DUF8020 domain-containing protein" evidence="1">
    <location>
        <begin position="33"/>
        <end position="260"/>
    </location>
</feature>
<dbReference type="Pfam" id="PF26059">
    <property type="entry name" value="DUF8020"/>
    <property type="match status" value="1"/>
</dbReference>
<sequence length="260" mass="25469">MNPGIPAGLLRTALAGVAAAGAIAAAAVPAHAEPAAAPRLQAAISGDSVVTRVVGATFALDNDRHEVRILDAQNKQLASLPLTFQVNDRPFKIAEQISGDARTLTLTPDVQAVRRAGFRPVASAVPVASPMEDQVALNHLSADLNLGIGVGGFGGALVGAAVGAVIGLGSCLVVGPVCLATAPAAIGAFAAAGGVAGTLVGGGAALAEAGWKYILTLQAAPGKSPYAGQDGLLDPNGTGVPDAQFRLPPGLGKSLMSGSG</sequence>
<feature type="signal peptide" evidence="1">
    <location>
        <begin position="1"/>
        <end position="32"/>
    </location>
</feature>
<reference evidence="3 4" key="1">
    <citation type="submission" date="2019-10" db="EMBL/GenBank/DDBJ databases">
        <title>Nocardia macrotermitis sp. nov. and Nocardia aurantia sp. nov., isolated from the gut of fungus growing-termite Macrotermes natalensis.</title>
        <authorList>
            <person name="Benndorf R."/>
            <person name="Schwitalla J."/>
            <person name="Martin K."/>
            <person name="De Beer W."/>
            <person name="Kaster A.-K."/>
            <person name="Vollmers J."/>
            <person name="Poulsen M."/>
            <person name="Beemelmanns C."/>
        </authorList>
    </citation>
    <scope>NUCLEOTIDE SEQUENCE [LARGE SCALE GENOMIC DNA]</scope>
    <source>
        <strain evidence="3 4">RB20</strain>
    </source>
</reference>
<dbReference type="RefSeq" id="WP_153411687.1">
    <property type="nucleotide sequence ID" value="NZ_WEGK01000008.1"/>
</dbReference>
<evidence type="ECO:0000313" key="3">
    <source>
        <dbReference type="EMBL" id="MQY20971.1"/>
    </source>
</evidence>
<keyword evidence="1" id="KW-0732">Signal</keyword>
<evidence type="ECO:0000259" key="2">
    <source>
        <dbReference type="Pfam" id="PF26059"/>
    </source>
</evidence>